<dbReference type="SMART" id="SM00387">
    <property type="entry name" value="HATPase_c"/>
    <property type="match status" value="1"/>
</dbReference>
<dbReference type="InterPro" id="IPR029016">
    <property type="entry name" value="GAF-like_dom_sf"/>
</dbReference>
<dbReference type="InterPro" id="IPR000014">
    <property type="entry name" value="PAS"/>
</dbReference>
<dbReference type="InterPro" id="IPR050736">
    <property type="entry name" value="Sensor_HK_Regulatory"/>
</dbReference>
<dbReference type="RefSeq" id="WP_248360327.1">
    <property type="nucleotide sequence ID" value="NZ_AP025591.1"/>
</dbReference>
<evidence type="ECO:0000256" key="2">
    <source>
        <dbReference type="ARBA" id="ARBA00012438"/>
    </source>
</evidence>
<dbReference type="Gene3D" id="3.30.450.20">
    <property type="entry name" value="PAS domain"/>
    <property type="match status" value="1"/>
</dbReference>
<dbReference type="Gene3D" id="3.30.565.10">
    <property type="entry name" value="Histidine kinase-like ATPase, C-terminal domain"/>
    <property type="match status" value="1"/>
</dbReference>
<dbReference type="CDD" id="cd00130">
    <property type="entry name" value="PAS"/>
    <property type="match status" value="1"/>
</dbReference>
<dbReference type="PRINTS" id="PR00344">
    <property type="entry name" value="BCTRLSENSOR"/>
</dbReference>
<feature type="domain" description="PAS" evidence="8">
    <location>
        <begin position="33"/>
        <end position="103"/>
    </location>
</feature>
<evidence type="ECO:0000256" key="1">
    <source>
        <dbReference type="ARBA" id="ARBA00000085"/>
    </source>
</evidence>
<dbReference type="CDD" id="cd00082">
    <property type="entry name" value="HisKA"/>
    <property type="match status" value="1"/>
</dbReference>
<comment type="catalytic activity">
    <reaction evidence="1">
        <text>ATP + protein L-histidine = ADP + protein N-phospho-L-histidine.</text>
        <dbReference type="EC" id="2.7.13.3"/>
    </reaction>
</comment>
<keyword evidence="5" id="KW-0418">Kinase</keyword>
<accession>A0ABM7WT43</accession>
<evidence type="ECO:0000259" key="7">
    <source>
        <dbReference type="PROSITE" id="PS50109"/>
    </source>
</evidence>
<dbReference type="EC" id="2.7.13.3" evidence="2"/>
<dbReference type="CDD" id="cd00075">
    <property type="entry name" value="HATPase"/>
    <property type="match status" value="1"/>
</dbReference>
<proteinExistence type="predicted"/>
<dbReference type="NCBIfam" id="TIGR00229">
    <property type="entry name" value="sensory_box"/>
    <property type="match status" value="1"/>
</dbReference>
<dbReference type="InterPro" id="IPR036890">
    <property type="entry name" value="HATPase_C_sf"/>
</dbReference>
<sequence length="581" mass="63115">MARLRELLDRAEASGAAPDAAILREGLHLVAEEGALAEAVVEHSGALVVVLDRDARIVRWNSACVRVTGVPADEARGAFLWDLLPEDEQDGVRAVFDRLLAKDFPSSHENHLRARGGPPRLVAWSNTVLLDESGEVAFVVGTGIDITERTDAERALRRQAKRLEALAESSRVFASGLDYKTTLDTVARRLSELIGDGALIRIISPDGAWLVPVAIYHPSPERAALRRRMLVAAPQRTTEGITARVLERGQTLRIPALSRETIRNEMKPEYLPYLEGVTSLLIAPLKQRRQVFGHITLMRDAGGAPYTAEDETLLEDLAHRAAQAIENARLYGDAQAAVAARDEFLSIASHELRTPLTALRLALENMRRVSSREALETLPPAYVERVLATAERQGQRLEKLVSALLDVSRIHMGKLELELEDVDLAQAVQEAVAQVEDEAAQAGCEVVVHGGPAVGRWDRLRISQVATNLLSNAVKYGAGKPVEVTYGAAGGRAFLEVKDRGIGIDPADQRHIFERFERAVSSRNYGGLGLGLYIVKRIVEAHGGTVRVESAPGAGASFSVDLPQQQPAIAAGEARTPTPVH</sequence>
<dbReference type="SMART" id="SM00065">
    <property type="entry name" value="GAF"/>
    <property type="match status" value="1"/>
</dbReference>
<dbReference type="Pfam" id="PF01590">
    <property type="entry name" value="GAF"/>
    <property type="match status" value="1"/>
</dbReference>
<name>A0ABM7WT43_9BACT</name>
<reference evidence="11" key="1">
    <citation type="journal article" date="2022" name="Int. J. Syst. Evol. Microbiol.">
        <title>Anaeromyxobacter oryzae sp. nov., Anaeromyxobacter diazotrophicus sp. nov. and Anaeromyxobacter paludicola sp. nov., isolated from paddy soils.</title>
        <authorList>
            <person name="Itoh H."/>
            <person name="Xu Z."/>
            <person name="Mise K."/>
            <person name="Masuda Y."/>
            <person name="Ushijima N."/>
            <person name="Hayakawa C."/>
            <person name="Shiratori Y."/>
            <person name="Senoo K."/>
        </authorList>
    </citation>
    <scope>NUCLEOTIDE SEQUENCE [LARGE SCALE GENOMIC DNA]</scope>
    <source>
        <strain evidence="11">Red232</strain>
    </source>
</reference>
<dbReference type="Gene3D" id="3.30.450.40">
    <property type="match status" value="1"/>
</dbReference>
<evidence type="ECO:0000313" key="11">
    <source>
        <dbReference type="Proteomes" id="UP001162891"/>
    </source>
</evidence>
<dbReference type="InterPro" id="IPR013656">
    <property type="entry name" value="PAS_4"/>
</dbReference>
<dbReference type="SMART" id="SM00086">
    <property type="entry name" value="PAC"/>
    <property type="match status" value="1"/>
</dbReference>
<dbReference type="InterPro" id="IPR003661">
    <property type="entry name" value="HisK_dim/P_dom"/>
</dbReference>
<dbReference type="SUPFAM" id="SSF55874">
    <property type="entry name" value="ATPase domain of HSP90 chaperone/DNA topoisomerase II/histidine kinase"/>
    <property type="match status" value="1"/>
</dbReference>
<dbReference type="Proteomes" id="UP001162891">
    <property type="component" value="Chromosome"/>
</dbReference>
<dbReference type="InterPro" id="IPR000700">
    <property type="entry name" value="PAS-assoc_C"/>
</dbReference>
<evidence type="ECO:0000313" key="10">
    <source>
        <dbReference type="EMBL" id="BDG02638.1"/>
    </source>
</evidence>
<dbReference type="Pfam" id="PF08448">
    <property type="entry name" value="PAS_4"/>
    <property type="match status" value="1"/>
</dbReference>
<dbReference type="EMBL" id="AP025591">
    <property type="protein sequence ID" value="BDG02638.1"/>
    <property type="molecule type" value="Genomic_DNA"/>
</dbReference>
<dbReference type="PROSITE" id="PS50113">
    <property type="entry name" value="PAC"/>
    <property type="match status" value="1"/>
</dbReference>
<dbReference type="SUPFAM" id="SSF55785">
    <property type="entry name" value="PYP-like sensor domain (PAS domain)"/>
    <property type="match status" value="1"/>
</dbReference>
<dbReference type="InterPro" id="IPR004358">
    <property type="entry name" value="Sig_transdc_His_kin-like_C"/>
</dbReference>
<keyword evidence="6" id="KW-0902">Two-component regulatory system</keyword>
<dbReference type="InterPro" id="IPR005467">
    <property type="entry name" value="His_kinase_dom"/>
</dbReference>
<dbReference type="InterPro" id="IPR001610">
    <property type="entry name" value="PAC"/>
</dbReference>
<keyword evidence="3" id="KW-0597">Phosphoprotein</keyword>
<keyword evidence="4" id="KW-0808">Transferase</keyword>
<keyword evidence="11" id="KW-1185">Reference proteome</keyword>
<dbReference type="Gene3D" id="1.10.287.130">
    <property type="match status" value="1"/>
</dbReference>
<evidence type="ECO:0000256" key="4">
    <source>
        <dbReference type="ARBA" id="ARBA00022679"/>
    </source>
</evidence>
<dbReference type="SMART" id="SM00091">
    <property type="entry name" value="PAS"/>
    <property type="match status" value="1"/>
</dbReference>
<dbReference type="Pfam" id="PF02518">
    <property type="entry name" value="HATPase_c"/>
    <property type="match status" value="1"/>
</dbReference>
<dbReference type="Pfam" id="PF00512">
    <property type="entry name" value="HisKA"/>
    <property type="match status" value="1"/>
</dbReference>
<dbReference type="InterPro" id="IPR003018">
    <property type="entry name" value="GAF"/>
</dbReference>
<evidence type="ECO:0000256" key="3">
    <source>
        <dbReference type="ARBA" id="ARBA00022553"/>
    </source>
</evidence>
<feature type="domain" description="Histidine kinase" evidence="7">
    <location>
        <begin position="347"/>
        <end position="566"/>
    </location>
</feature>
<dbReference type="InterPro" id="IPR003594">
    <property type="entry name" value="HATPase_dom"/>
</dbReference>
<dbReference type="PANTHER" id="PTHR43711:SF1">
    <property type="entry name" value="HISTIDINE KINASE 1"/>
    <property type="match status" value="1"/>
</dbReference>
<dbReference type="PANTHER" id="PTHR43711">
    <property type="entry name" value="TWO-COMPONENT HISTIDINE KINASE"/>
    <property type="match status" value="1"/>
</dbReference>
<gene>
    <name evidence="10" type="ORF">AMOR_16340</name>
</gene>
<evidence type="ECO:0000259" key="9">
    <source>
        <dbReference type="PROSITE" id="PS50113"/>
    </source>
</evidence>
<protein>
    <recommendedName>
        <fullName evidence="2">histidine kinase</fullName>
        <ecNumber evidence="2">2.7.13.3</ecNumber>
    </recommendedName>
</protein>
<evidence type="ECO:0000256" key="6">
    <source>
        <dbReference type="ARBA" id="ARBA00023012"/>
    </source>
</evidence>
<dbReference type="PROSITE" id="PS50109">
    <property type="entry name" value="HIS_KIN"/>
    <property type="match status" value="1"/>
</dbReference>
<organism evidence="10 11">
    <name type="scientific">Anaeromyxobacter oryzae</name>
    <dbReference type="NCBI Taxonomy" id="2918170"/>
    <lineage>
        <taxon>Bacteria</taxon>
        <taxon>Pseudomonadati</taxon>
        <taxon>Myxococcota</taxon>
        <taxon>Myxococcia</taxon>
        <taxon>Myxococcales</taxon>
        <taxon>Cystobacterineae</taxon>
        <taxon>Anaeromyxobacteraceae</taxon>
        <taxon>Anaeromyxobacter</taxon>
    </lineage>
</organism>
<dbReference type="SUPFAM" id="SSF55781">
    <property type="entry name" value="GAF domain-like"/>
    <property type="match status" value="1"/>
</dbReference>
<dbReference type="InterPro" id="IPR035965">
    <property type="entry name" value="PAS-like_dom_sf"/>
</dbReference>
<dbReference type="PROSITE" id="PS50112">
    <property type="entry name" value="PAS"/>
    <property type="match status" value="1"/>
</dbReference>
<feature type="domain" description="PAC" evidence="9">
    <location>
        <begin position="106"/>
        <end position="158"/>
    </location>
</feature>
<dbReference type="SMART" id="SM00388">
    <property type="entry name" value="HisKA"/>
    <property type="match status" value="1"/>
</dbReference>
<evidence type="ECO:0000256" key="5">
    <source>
        <dbReference type="ARBA" id="ARBA00022777"/>
    </source>
</evidence>
<evidence type="ECO:0000259" key="8">
    <source>
        <dbReference type="PROSITE" id="PS50112"/>
    </source>
</evidence>